<name>A0A5C6MA98_9PLAN</name>
<sequence length="48" mass="5453">MSKILDDMRLAAEIEASVSTGRKLIDRVGGRTVIEKVHKIFYDKLYAD</sequence>
<proteinExistence type="predicted"/>
<dbReference type="AlphaFoldDB" id="A0A5C6MA98"/>
<dbReference type="EMBL" id="SRHE01000068">
    <property type="protein sequence ID" value="TWW11139.1"/>
    <property type="molecule type" value="Genomic_DNA"/>
</dbReference>
<reference evidence="1 2" key="1">
    <citation type="submission" date="2019-08" db="EMBL/GenBank/DDBJ databases">
        <title>100 year-old enigma solved: identification of Planctomyces bekefii, the type genus and species of the phylum Planctomycetes.</title>
        <authorList>
            <person name="Svetlana D.N."/>
            <person name="Overmann J."/>
        </authorList>
    </citation>
    <scope>NUCLEOTIDE SEQUENCE [LARGE SCALE GENOMIC DNA]</scope>
    <source>
        <strain evidence="1">Phe10_nw2017</strain>
    </source>
</reference>
<reference evidence="1 2" key="2">
    <citation type="submission" date="2019-08" db="EMBL/GenBank/DDBJ databases">
        <authorList>
            <person name="Henke P."/>
        </authorList>
    </citation>
    <scope>NUCLEOTIDE SEQUENCE [LARGE SCALE GENOMIC DNA]</scope>
    <source>
        <strain evidence="1">Phe10_nw2017</strain>
    </source>
</reference>
<dbReference type="Proteomes" id="UP000321083">
    <property type="component" value="Unassembled WGS sequence"/>
</dbReference>
<evidence type="ECO:0000313" key="2">
    <source>
        <dbReference type="Proteomes" id="UP000321083"/>
    </source>
</evidence>
<gene>
    <name evidence="1" type="ORF">E3A20_05500</name>
</gene>
<organism evidence="1 2">
    <name type="scientific">Planctomyces bekefii</name>
    <dbReference type="NCBI Taxonomy" id="1653850"/>
    <lineage>
        <taxon>Bacteria</taxon>
        <taxon>Pseudomonadati</taxon>
        <taxon>Planctomycetota</taxon>
        <taxon>Planctomycetia</taxon>
        <taxon>Planctomycetales</taxon>
        <taxon>Planctomycetaceae</taxon>
        <taxon>Planctomyces</taxon>
    </lineage>
</organism>
<protein>
    <submittedName>
        <fullName evidence="1">Uncharacterized protein</fullName>
    </submittedName>
</protein>
<keyword evidence="2" id="KW-1185">Reference proteome</keyword>
<feature type="non-terminal residue" evidence="1">
    <location>
        <position position="48"/>
    </location>
</feature>
<comment type="caution">
    <text evidence="1">The sequence shown here is derived from an EMBL/GenBank/DDBJ whole genome shotgun (WGS) entry which is preliminary data.</text>
</comment>
<accession>A0A5C6MA98</accession>
<evidence type="ECO:0000313" key="1">
    <source>
        <dbReference type="EMBL" id="TWW11139.1"/>
    </source>
</evidence>